<dbReference type="AlphaFoldDB" id="A0AAN9L6I7"/>
<keyword evidence="2" id="KW-0472">Membrane</keyword>
<name>A0AAN9L6I7_CANGL</name>
<gene>
    <name evidence="3" type="ORF">VNO77_24581</name>
</gene>
<evidence type="ECO:0000256" key="1">
    <source>
        <dbReference type="SAM" id="MobiDB-lite"/>
    </source>
</evidence>
<proteinExistence type="predicted"/>
<dbReference type="SUPFAM" id="SSF52540">
    <property type="entry name" value="P-loop containing nucleoside triphosphate hydrolases"/>
    <property type="match status" value="1"/>
</dbReference>
<dbReference type="InterPro" id="IPR027417">
    <property type="entry name" value="P-loop_NTPase"/>
</dbReference>
<keyword evidence="2" id="KW-0812">Transmembrane</keyword>
<organism evidence="3 4">
    <name type="scientific">Canavalia gladiata</name>
    <name type="common">Sword bean</name>
    <name type="synonym">Dolichos gladiatus</name>
    <dbReference type="NCBI Taxonomy" id="3824"/>
    <lineage>
        <taxon>Eukaryota</taxon>
        <taxon>Viridiplantae</taxon>
        <taxon>Streptophyta</taxon>
        <taxon>Embryophyta</taxon>
        <taxon>Tracheophyta</taxon>
        <taxon>Spermatophyta</taxon>
        <taxon>Magnoliopsida</taxon>
        <taxon>eudicotyledons</taxon>
        <taxon>Gunneridae</taxon>
        <taxon>Pentapetalae</taxon>
        <taxon>rosids</taxon>
        <taxon>fabids</taxon>
        <taxon>Fabales</taxon>
        <taxon>Fabaceae</taxon>
        <taxon>Papilionoideae</taxon>
        <taxon>50 kb inversion clade</taxon>
        <taxon>NPAAA clade</taxon>
        <taxon>indigoferoid/millettioid clade</taxon>
        <taxon>Phaseoleae</taxon>
        <taxon>Canavalia</taxon>
    </lineage>
</organism>
<dbReference type="EMBL" id="JAYMYQ010000005">
    <property type="protein sequence ID" value="KAK7330387.1"/>
    <property type="molecule type" value="Genomic_DNA"/>
</dbReference>
<accession>A0AAN9L6I7</accession>
<feature type="region of interest" description="Disordered" evidence="1">
    <location>
        <begin position="607"/>
        <end position="698"/>
    </location>
</feature>
<dbReference type="InterPro" id="IPR026314">
    <property type="entry name" value="YLP_motif_con_p1"/>
</dbReference>
<sequence>MGRNQMRYVIGLYGLMKSYDTNKGVKKGFQFKPSFTLPALAVGDTVTESQRYNVYLRFAGTVLLSLIIVYTFLAISIMTLLEVIKDASLNSKPLDSPLEYPIVLNPDSIIPNLKPKVEEESSSFILKPLIGWQISETDAEIIDISRKFYTQLKTKLKNNNDLDKGDFIGSLNSYLENIGGKVGVSIGVDSSSSGYSRVLIDKLGLFMGKDVAGLVLDACVSLEIWEVVEALIVNGVIEHSCYSNLVVKVVEKKRSDLLCLCIKHAFDLGSSEILTILRYFLSPSKDAYDSMVTVKKEWESQALLAIEKVSDSNLKRKNLLVAKEASILLMMGYDGFSSSEICLHYLIASSNINNVMLSPSFSKLSGKELISLIRYLAKWLNKYERFPQAGPCPKASSVLGLKACDWVPKLEDVLKCLGLVLDENFSQLVLHPQFHEELRSIEGVVNCLTAEAKFCYLMVDVVDKLKIEVKELKSLGICREPGSLGWHRTISICSFQNHLELLMDRQWRPSPRPIQSNNLCPTCSLSHFPFCPPPPYYPQPFPGDHPFPHPRPFPYASPNPNFQPYPNTNAGYGDRNFKRPRIDDNPTNFSEDERRLKLIRDHGVALATSPHPQDLSHGYARPVAQQQQQQQQQQHFNQNGFRSDSGHDAFPQHLHNAQFRTPPHPIHGYPDSLQHGNYHSHTPQQVTNAPGYPHREMNAPYHEQIGAGVHPQPPHDFAHEVNFPSQEGNQTGRVGHYPYPHPTGGSNSFSENMAQMEASRFFRGQPPLPTSPPPPLPMDPSMNQSSHMKTYFSPPKKPSSLFPVPVSSSPSSFSQVPEAHSLPQPYFHNKPLPEYSTGFPPEQPSKQYLGDAQPFSMNQFSADRPKFIDASHLFRHPHRASRPDHFVIIFRGLPGSGKSYLAKMLRDLEVENGGDAPRIHSMDDYFMTEVEKVEDSEASKSSSLGRNKKPVTKKVMEYCYEPEMEEAYRSSMLKAFKKTVEEGVFTFIIVDDRNLRVADFAQFWATAKRSGYEVYILEATYKDPVGCAARNVHGFTQEEIERMSRQWEEAPSLYLQLDVKSLFHGDDLKESRIQEVDMDMEDDLGDVLPPAQGREAEKFVDPPVVEDAGFPKDGKSWDAEGEHPTEVRELGKSKWSEDFGEDDIDQTEGMKGNINALSGLIHQYGKERKSVHWGDQVGNRGFSIGAARKVNALSLVIGPGAGYNLKSNPLPEEDGRTRNGVEPKKHSIFQERIRAERESFKAVFDRRRQRIGGLDVEED</sequence>
<evidence type="ECO:0008006" key="5">
    <source>
        <dbReference type="Google" id="ProtNLM"/>
    </source>
</evidence>
<feature type="compositionally biased region" description="Basic and acidic residues" evidence="1">
    <location>
        <begin position="1109"/>
        <end position="1129"/>
    </location>
</feature>
<feature type="compositionally biased region" description="Low complexity" evidence="1">
    <location>
        <begin position="625"/>
        <end position="634"/>
    </location>
</feature>
<keyword evidence="2" id="KW-1133">Transmembrane helix</keyword>
<evidence type="ECO:0000256" key="2">
    <source>
        <dbReference type="SAM" id="Phobius"/>
    </source>
</evidence>
<feature type="compositionally biased region" description="Basic and acidic residues" evidence="1">
    <location>
        <begin position="1213"/>
        <end position="1227"/>
    </location>
</feature>
<feature type="region of interest" description="Disordered" evidence="1">
    <location>
        <begin position="1104"/>
        <end position="1129"/>
    </location>
</feature>
<dbReference type="Proteomes" id="UP001367508">
    <property type="component" value="Unassembled WGS sequence"/>
</dbReference>
<feature type="transmembrane region" description="Helical" evidence="2">
    <location>
        <begin position="58"/>
        <end position="81"/>
    </location>
</feature>
<protein>
    <recommendedName>
        <fullName evidence="5">YLP motif-containing protein 1</fullName>
    </recommendedName>
</protein>
<feature type="region of interest" description="Disordered" evidence="1">
    <location>
        <begin position="762"/>
        <end position="821"/>
    </location>
</feature>
<reference evidence="3 4" key="1">
    <citation type="submission" date="2024-01" db="EMBL/GenBank/DDBJ databases">
        <title>The genomes of 5 underutilized Papilionoideae crops provide insights into root nodulation and disease resistanc.</title>
        <authorList>
            <person name="Jiang F."/>
        </authorList>
    </citation>
    <scope>NUCLEOTIDE SEQUENCE [LARGE SCALE GENOMIC DNA]</scope>
    <source>
        <strain evidence="3">LVBAO_FW01</strain>
        <tissue evidence="3">Leaves</tissue>
    </source>
</reference>
<evidence type="ECO:0000313" key="3">
    <source>
        <dbReference type="EMBL" id="KAK7330387.1"/>
    </source>
</evidence>
<feature type="compositionally biased region" description="Pro residues" evidence="1">
    <location>
        <begin position="766"/>
        <end position="778"/>
    </location>
</feature>
<dbReference type="GO" id="GO:0005634">
    <property type="term" value="C:nucleus"/>
    <property type="evidence" value="ECO:0007669"/>
    <property type="project" value="InterPro"/>
</dbReference>
<dbReference type="GO" id="GO:0032204">
    <property type="term" value="P:regulation of telomere maintenance"/>
    <property type="evidence" value="ECO:0007669"/>
    <property type="project" value="TreeGrafter"/>
</dbReference>
<dbReference type="FunFam" id="3.40.50.300:FF:000978">
    <property type="entry name" value="YLP motif-containing protein 1 isoform X3"/>
    <property type="match status" value="1"/>
</dbReference>
<dbReference type="PANTHER" id="PTHR13413">
    <property type="entry name" value="YLP MOTIF CONTAINING PROTEIN NUCLEAR PROTEIN ZAP"/>
    <property type="match status" value="1"/>
</dbReference>
<dbReference type="PANTHER" id="PTHR13413:SF0">
    <property type="entry name" value="YLP MOTIF-CONTAINING PROTEIN 1"/>
    <property type="match status" value="1"/>
</dbReference>
<feature type="compositionally biased region" description="Low complexity" evidence="1">
    <location>
        <begin position="792"/>
        <end position="817"/>
    </location>
</feature>
<feature type="region of interest" description="Disordered" evidence="1">
    <location>
        <begin position="1207"/>
        <end position="1227"/>
    </location>
</feature>
<dbReference type="Gene3D" id="3.40.50.300">
    <property type="entry name" value="P-loop containing nucleotide triphosphate hydrolases"/>
    <property type="match status" value="1"/>
</dbReference>
<feature type="compositionally biased region" description="Polar residues" evidence="1">
    <location>
        <begin position="674"/>
        <end position="688"/>
    </location>
</feature>
<comment type="caution">
    <text evidence="3">The sequence shown here is derived from an EMBL/GenBank/DDBJ whole genome shotgun (WGS) entry which is preliminary data.</text>
</comment>
<keyword evidence="4" id="KW-1185">Reference proteome</keyword>
<evidence type="ECO:0000313" key="4">
    <source>
        <dbReference type="Proteomes" id="UP001367508"/>
    </source>
</evidence>